<keyword evidence="3" id="KW-0694">RNA-binding</keyword>
<feature type="region of interest" description="Disordered" evidence="4">
    <location>
        <begin position="1"/>
        <end position="20"/>
    </location>
</feature>
<evidence type="ECO:0000256" key="3">
    <source>
        <dbReference type="PROSITE-ProRule" id="PRU00176"/>
    </source>
</evidence>
<dbReference type="PANTHER" id="PTHR13952">
    <property type="entry name" value="U1 SMALL NUCLEAR RIBONUCLEOPROTEIN 70 KD"/>
    <property type="match status" value="1"/>
</dbReference>
<dbReference type="InterPro" id="IPR000504">
    <property type="entry name" value="RRM_dom"/>
</dbReference>
<dbReference type="GO" id="GO:0003729">
    <property type="term" value="F:mRNA binding"/>
    <property type="evidence" value="ECO:0007669"/>
    <property type="project" value="TreeGrafter"/>
</dbReference>
<proteinExistence type="predicted"/>
<evidence type="ECO:0000259" key="5">
    <source>
        <dbReference type="PROSITE" id="PS50102"/>
    </source>
</evidence>
<dbReference type="SUPFAM" id="SSF54928">
    <property type="entry name" value="RNA-binding domain, RBD"/>
    <property type="match status" value="1"/>
</dbReference>
<dbReference type="InterPro" id="IPR012677">
    <property type="entry name" value="Nucleotide-bd_a/b_plait_sf"/>
</dbReference>
<protein>
    <submittedName>
        <fullName evidence="6">Uncharacterized protein TCIL3000_8_4530</fullName>
    </submittedName>
</protein>
<dbReference type="PROSITE" id="PS50102">
    <property type="entry name" value="RRM"/>
    <property type="match status" value="1"/>
</dbReference>
<feature type="compositionally biased region" description="Polar residues" evidence="4">
    <location>
        <begin position="233"/>
        <end position="253"/>
    </location>
</feature>
<dbReference type="InterPro" id="IPR051183">
    <property type="entry name" value="U1_U11-U12_snRNP_70-35kDa"/>
</dbReference>
<dbReference type="PANTHER" id="PTHR13952:SF6">
    <property type="entry name" value="U11_U12 SMALL NUCLEAR RIBONUCLEOPROTEIN 35 KDA PROTEIN"/>
    <property type="match status" value="1"/>
</dbReference>
<dbReference type="GO" id="GO:0071011">
    <property type="term" value="C:precatalytic spliceosome"/>
    <property type="evidence" value="ECO:0007669"/>
    <property type="project" value="TreeGrafter"/>
</dbReference>
<evidence type="ECO:0000256" key="4">
    <source>
        <dbReference type="SAM" id="MobiDB-lite"/>
    </source>
</evidence>
<reference evidence="6" key="1">
    <citation type="journal article" date="2012" name="Proc. Natl. Acad. Sci. U.S.A.">
        <title>Antigenic diversity is generated by distinct evolutionary mechanisms in African trypanosome species.</title>
        <authorList>
            <person name="Jackson A.P."/>
            <person name="Berry A."/>
            <person name="Aslett M."/>
            <person name="Allison H.C."/>
            <person name="Burton P."/>
            <person name="Vavrova-Anderson J."/>
            <person name="Brown R."/>
            <person name="Browne H."/>
            <person name="Corton N."/>
            <person name="Hauser H."/>
            <person name="Gamble J."/>
            <person name="Gilderthorp R."/>
            <person name="Marcello L."/>
            <person name="McQuillan J."/>
            <person name="Otto T.D."/>
            <person name="Quail M.A."/>
            <person name="Sanders M.J."/>
            <person name="van Tonder A."/>
            <person name="Ginger M.L."/>
            <person name="Field M.C."/>
            <person name="Barry J.D."/>
            <person name="Hertz-Fowler C."/>
            <person name="Berriman M."/>
        </authorList>
    </citation>
    <scope>NUCLEOTIDE SEQUENCE</scope>
    <source>
        <strain evidence="6">IL3000</strain>
    </source>
</reference>
<dbReference type="EMBL" id="HE575321">
    <property type="protein sequence ID" value="CCC92232.1"/>
    <property type="molecule type" value="Genomic_DNA"/>
</dbReference>
<feature type="domain" description="RRM" evidence="5">
    <location>
        <begin position="120"/>
        <end position="199"/>
    </location>
</feature>
<dbReference type="Pfam" id="PF00076">
    <property type="entry name" value="RRM_1"/>
    <property type="match status" value="1"/>
</dbReference>
<dbReference type="GO" id="GO:0017069">
    <property type="term" value="F:snRNA binding"/>
    <property type="evidence" value="ECO:0007669"/>
    <property type="project" value="TreeGrafter"/>
</dbReference>
<dbReference type="Gene3D" id="3.30.70.330">
    <property type="match status" value="1"/>
</dbReference>
<feature type="region of interest" description="Disordered" evidence="4">
    <location>
        <begin position="225"/>
        <end position="254"/>
    </location>
</feature>
<dbReference type="InterPro" id="IPR035979">
    <property type="entry name" value="RBD_domain_sf"/>
</dbReference>
<dbReference type="VEuPathDB" id="TriTrypDB:TcIL3000_8_4530"/>
<dbReference type="AlphaFoldDB" id="G0US70"/>
<evidence type="ECO:0000313" key="6">
    <source>
        <dbReference type="EMBL" id="CCC92232.1"/>
    </source>
</evidence>
<dbReference type="SMART" id="SM00360">
    <property type="entry name" value="RRM"/>
    <property type="match status" value="1"/>
</dbReference>
<name>G0US70_TRYCI</name>
<evidence type="ECO:0000256" key="1">
    <source>
        <dbReference type="ARBA" id="ARBA00004123"/>
    </source>
</evidence>
<dbReference type="GO" id="GO:0000398">
    <property type="term" value="P:mRNA splicing, via spliceosome"/>
    <property type="evidence" value="ECO:0007669"/>
    <property type="project" value="TreeGrafter"/>
</dbReference>
<sequence length="268" mass="30615">MQTPSEEDLSRKKNAQRRVEEHMRWKASFFQSRPPPQFIPKRRQRRVPIANSPVHLLHKRALDIVAAERLMPAASSTLVRPAVAVDEPATRQTIWLKQMEDEKERRNPYTDIKICSDPLCTVVVSRLHAKTVEEDVRMFCDQFGRVLGVRLIFDHKGRSRRYAFVQFGRGVEVKRATGNSGKKWLHGKAVVIDVERGRKQPGFLPKRIFTAMQLRVKSVPFPRTMPPRLLPQASASVTDKTLGSKSHGESQMTGDEVDNLLDDIMSIT</sequence>
<keyword evidence="2" id="KW-0539">Nucleus</keyword>
<gene>
    <name evidence="6" type="ORF">TCIL3000_8_4530</name>
</gene>
<comment type="subcellular location">
    <subcellularLocation>
        <location evidence="1">Nucleus</location>
    </subcellularLocation>
</comment>
<accession>G0US70</accession>
<evidence type="ECO:0000256" key="2">
    <source>
        <dbReference type="ARBA" id="ARBA00023242"/>
    </source>
</evidence>
<organism evidence="6">
    <name type="scientific">Trypanosoma congolense (strain IL3000)</name>
    <dbReference type="NCBI Taxonomy" id="1068625"/>
    <lineage>
        <taxon>Eukaryota</taxon>
        <taxon>Discoba</taxon>
        <taxon>Euglenozoa</taxon>
        <taxon>Kinetoplastea</taxon>
        <taxon>Metakinetoplastina</taxon>
        <taxon>Trypanosomatida</taxon>
        <taxon>Trypanosomatidae</taxon>
        <taxon>Trypanosoma</taxon>
        <taxon>Nannomonas</taxon>
    </lineage>
</organism>